<dbReference type="OrthoDB" id="310895at2759"/>
<dbReference type="FunFam" id="3.40.605.10:FF:000005">
    <property type="entry name" value="Succinate-semialdehyde dehydrogenase I"/>
    <property type="match status" value="1"/>
</dbReference>
<dbReference type="InterPro" id="IPR015590">
    <property type="entry name" value="Aldehyde_DH_dom"/>
</dbReference>
<evidence type="ECO:0000259" key="8">
    <source>
        <dbReference type="Pfam" id="PF00171"/>
    </source>
</evidence>
<dbReference type="SMR" id="B0JFD6"/>
<name>B0JFD6_CTEFE</name>
<sequence>MLSSVKLIVRNRQLCNNLRLQTLARNMSLLKHKAFVNNDWVQGVSGNTFDVINPANSQVVGSVPNMNTEDTQQAIEAASLAFQTWQDTTAKERSQLLRRWFDLMVENKQQLAEIMTAESGKPINEALGEVVYGNSFVEWFSEQARRIDGEIIQSPTPSKQILLTKQPIGVVALITPWNFPHAMITRKAAAALAAGCTCVIKPAEDTPLTALALAQLAQDAGIPKGVINIVTCDRSLAPEVGKILCEHPKVAGLSFTGSTEVGKILYQQCAKHVKRVGLELGGNAPFIVFSKSDLDKAVQGAMASKFRNCGQTCVSANRFIVQKDIFDQFVSKLKFAMHNQLVIGDGKDTKTTIGPLINKAQATKVHDLVQDALSKGAEAVVGGKPASHGALFYEPTLLTNINKDMRVYSEEIFGPVAVCISFETEEEALKIANDTRRGLAGYFYSSDIAQAFRVARKMEVGMVGINEGMISATEAAFGGIKESGVGREGSKHGIEEYVYVKYTCFGGLN</sequence>
<dbReference type="InterPro" id="IPR016161">
    <property type="entry name" value="Ald_DH/histidinol_DH"/>
</dbReference>
<evidence type="ECO:0000256" key="6">
    <source>
        <dbReference type="RuleBase" id="RU003345"/>
    </source>
</evidence>
<feature type="domain" description="Aldehyde dehydrogenase" evidence="8">
    <location>
        <begin position="40"/>
        <end position="502"/>
    </location>
</feature>
<proteinExistence type="evidence at transcript level"/>
<keyword evidence="4 6" id="KW-0560">Oxidoreductase</keyword>
<dbReference type="GO" id="GO:0005739">
    <property type="term" value="C:mitochondrion"/>
    <property type="evidence" value="ECO:0007669"/>
    <property type="project" value="UniProtKB-SubCell"/>
</dbReference>
<dbReference type="Gene3D" id="3.40.309.10">
    <property type="entry name" value="Aldehyde Dehydrogenase, Chain A, domain 2"/>
    <property type="match status" value="1"/>
</dbReference>
<comment type="subcellular location">
    <subcellularLocation>
        <location evidence="7">Mitochondrion</location>
    </subcellularLocation>
</comment>
<dbReference type="Gene3D" id="3.40.605.10">
    <property type="entry name" value="Aldehyde Dehydrogenase, Chain A, domain 1"/>
    <property type="match status" value="1"/>
</dbReference>
<dbReference type="InterPro" id="IPR029510">
    <property type="entry name" value="Ald_DH_CS_GLU"/>
</dbReference>
<dbReference type="GO" id="GO:0004777">
    <property type="term" value="F:succinate-semialdehyde dehydrogenase (NAD+) activity"/>
    <property type="evidence" value="ECO:0007669"/>
    <property type="project" value="UniProtKB-UniRule"/>
</dbReference>
<comment type="function">
    <text evidence="1">Catalyzes one step in the degradation of the inhibitory neurotransmitter gamma-aminobutyric acid (GABA).</text>
</comment>
<comment type="subunit">
    <text evidence="7">Homotetramer.</text>
</comment>
<keyword evidence="7" id="KW-0520">NAD</keyword>
<dbReference type="NCBIfam" id="TIGR01780">
    <property type="entry name" value="SSADH"/>
    <property type="match status" value="1"/>
</dbReference>
<dbReference type="PANTHER" id="PTHR43353">
    <property type="entry name" value="SUCCINATE-SEMIALDEHYDE DEHYDROGENASE, MITOCHONDRIAL"/>
    <property type="match status" value="1"/>
</dbReference>
<evidence type="ECO:0000256" key="5">
    <source>
        <dbReference type="PROSITE-ProRule" id="PRU10007"/>
    </source>
</evidence>
<dbReference type="Pfam" id="PF00171">
    <property type="entry name" value="Aldedh"/>
    <property type="match status" value="1"/>
</dbReference>
<dbReference type="InterPro" id="IPR016162">
    <property type="entry name" value="Ald_DH_N"/>
</dbReference>
<dbReference type="PROSITE" id="PS00687">
    <property type="entry name" value="ALDEHYDE_DEHYDR_GLU"/>
    <property type="match status" value="1"/>
</dbReference>
<gene>
    <name evidence="9" type="primary">ssadh</name>
</gene>
<comment type="pathway">
    <text evidence="2 7">Amino-acid degradation; 4-aminobutanoate degradation.</text>
</comment>
<feature type="active site" evidence="5">
    <location>
        <position position="279"/>
    </location>
</feature>
<dbReference type="AlphaFoldDB" id="B0JFD6"/>
<dbReference type="FunFam" id="3.40.309.10:FF:000004">
    <property type="entry name" value="Succinate-semialdehyde dehydrogenase I"/>
    <property type="match status" value="1"/>
</dbReference>
<dbReference type="SUPFAM" id="SSF53720">
    <property type="entry name" value="ALDH-like"/>
    <property type="match status" value="1"/>
</dbReference>
<reference evidence="9" key="2">
    <citation type="submission" date="2008-02" db="EMBL/GenBank/DDBJ databases">
        <authorList>
            <person name="Ilg T.S."/>
        </authorList>
    </citation>
    <scope>NUCLEOTIDE SEQUENCE</scope>
</reference>
<dbReference type="EC" id="1.2.1.24" evidence="7"/>
<dbReference type="EMBL" id="AM940135">
    <property type="protein sequence ID" value="CAP78907.1"/>
    <property type="molecule type" value="mRNA"/>
</dbReference>
<dbReference type="GO" id="GO:0009450">
    <property type="term" value="P:gamma-aminobutyric acid catabolic process"/>
    <property type="evidence" value="ECO:0007669"/>
    <property type="project" value="UniProtKB-UniRule"/>
</dbReference>
<dbReference type="PANTHER" id="PTHR43353:SF5">
    <property type="entry name" value="SUCCINATE-SEMIALDEHYDE DEHYDROGENASE, MITOCHONDRIAL"/>
    <property type="match status" value="1"/>
</dbReference>
<dbReference type="CDD" id="cd07103">
    <property type="entry name" value="ALDH_F5_SSADH_GabD"/>
    <property type="match status" value="1"/>
</dbReference>
<evidence type="ECO:0000256" key="3">
    <source>
        <dbReference type="ARBA" id="ARBA00009986"/>
    </source>
</evidence>
<evidence type="ECO:0000256" key="1">
    <source>
        <dbReference type="ARBA" id="ARBA00003743"/>
    </source>
</evidence>
<dbReference type="InterPro" id="IPR010102">
    <property type="entry name" value="Succ_semiAld_DH"/>
</dbReference>
<dbReference type="InterPro" id="IPR050740">
    <property type="entry name" value="Aldehyde_DH_Superfamily"/>
</dbReference>
<evidence type="ECO:0000313" key="9">
    <source>
        <dbReference type="EMBL" id="CAP78907.1"/>
    </source>
</evidence>
<evidence type="ECO:0000256" key="2">
    <source>
        <dbReference type="ARBA" id="ARBA00005176"/>
    </source>
</evidence>
<evidence type="ECO:0000256" key="7">
    <source>
        <dbReference type="RuleBase" id="RU365091"/>
    </source>
</evidence>
<evidence type="ECO:0000256" key="4">
    <source>
        <dbReference type="ARBA" id="ARBA00023002"/>
    </source>
</evidence>
<accession>B0JFD6</accession>
<dbReference type="InterPro" id="IPR016163">
    <property type="entry name" value="Ald_DH_C"/>
</dbReference>
<reference evidence="9" key="1">
    <citation type="submission" date="2008-02" db="EMBL/GenBank/DDBJ databases">
        <title>Molecular cloning, partial genomic structure and functional characterization of succinic semialdehyde dehydrogenase genes from the parasitic insects Lucilia cuprina and Ctenocephalides felis.</title>
        <authorList>
            <person name="Rothacker B."/>
            <person name="Werr M."/>
            <person name="Ilg T."/>
        </authorList>
    </citation>
    <scope>NUCLEOTIDE SEQUENCE</scope>
</reference>
<keyword evidence="7" id="KW-0496">Mitochondrion</keyword>
<dbReference type="UniPathway" id="UPA00733"/>
<protein>
    <recommendedName>
        <fullName evidence="7">Succinate-semialdehyde dehydrogenase</fullName>
        <ecNumber evidence="7">1.2.1.24</ecNumber>
    </recommendedName>
</protein>
<organism evidence="9">
    <name type="scientific">Ctenocephalides felis</name>
    <name type="common">Cat flea</name>
    <dbReference type="NCBI Taxonomy" id="7515"/>
    <lineage>
        <taxon>Eukaryota</taxon>
        <taxon>Metazoa</taxon>
        <taxon>Ecdysozoa</taxon>
        <taxon>Arthropoda</taxon>
        <taxon>Hexapoda</taxon>
        <taxon>Insecta</taxon>
        <taxon>Pterygota</taxon>
        <taxon>Neoptera</taxon>
        <taxon>Endopterygota</taxon>
        <taxon>Siphonaptera</taxon>
        <taxon>Pulicidae</taxon>
        <taxon>Archaeopsyllinae</taxon>
        <taxon>Ctenocephalides</taxon>
    </lineage>
</organism>
<comment type="similarity">
    <text evidence="3 6">Belongs to the aldehyde dehydrogenase family.</text>
</comment>
<comment type="catalytic activity">
    <reaction evidence="7">
        <text>succinate semialdehyde + NAD(+) + H2O = succinate + NADH + 2 H(+)</text>
        <dbReference type="Rhea" id="RHEA:13217"/>
        <dbReference type="ChEBI" id="CHEBI:15377"/>
        <dbReference type="ChEBI" id="CHEBI:15378"/>
        <dbReference type="ChEBI" id="CHEBI:30031"/>
        <dbReference type="ChEBI" id="CHEBI:57540"/>
        <dbReference type="ChEBI" id="CHEBI:57706"/>
        <dbReference type="ChEBI" id="CHEBI:57945"/>
        <dbReference type="EC" id="1.2.1.24"/>
    </reaction>
</comment>